<name>A0A3E0JDE7_9BACI</name>
<sequence length="75" mass="8809">MWFFLGLVGLLVVPLLYGFLRDAFGWNRNKFHGDEMNKQKRTSVEKRYDQAEIQKDKVRQHSRNQGNHGGFGGFH</sequence>
<dbReference type="EMBL" id="QUAE01000001">
    <property type="protein sequence ID" value="REJ10966.1"/>
    <property type="molecule type" value="Genomic_DNA"/>
</dbReference>
<proteinExistence type="predicted"/>
<gene>
    <name evidence="2" type="ORF">DYE48_00770</name>
</gene>
<evidence type="ECO:0000256" key="1">
    <source>
        <dbReference type="SAM" id="MobiDB-lite"/>
    </source>
</evidence>
<dbReference type="RefSeq" id="WP_115821958.1">
    <property type="nucleotide sequence ID" value="NZ_QUAE01000001.1"/>
</dbReference>
<feature type="compositionally biased region" description="Basic and acidic residues" evidence="1">
    <location>
        <begin position="33"/>
        <end position="59"/>
    </location>
</feature>
<keyword evidence="3" id="KW-1185">Reference proteome</keyword>
<evidence type="ECO:0000313" key="2">
    <source>
        <dbReference type="EMBL" id="REJ10966.1"/>
    </source>
</evidence>
<accession>A0A3E0JDE7</accession>
<reference evidence="2 3" key="1">
    <citation type="submission" date="2018-08" db="EMBL/GenBank/DDBJ databases">
        <title>Genome sequence of Halobacillus trueperi KCTC 3686.</title>
        <authorList>
            <person name="Cho K.H."/>
            <person name="Kwak M.-J."/>
            <person name="Kim B.-Y."/>
            <person name="Chun J."/>
        </authorList>
    </citation>
    <scope>NUCLEOTIDE SEQUENCE [LARGE SCALE GENOMIC DNA]</scope>
    <source>
        <strain evidence="2 3">KCTC 3686</strain>
    </source>
</reference>
<protein>
    <submittedName>
        <fullName evidence="2">Uncharacterized protein</fullName>
    </submittedName>
</protein>
<dbReference type="AlphaFoldDB" id="A0A3E0JDE7"/>
<evidence type="ECO:0000313" key="3">
    <source>
        <dbReference type="Proteomes" id="UP000256305"/>
    </source>
</evidence>
<dbReference type="Proteomes" id="UP000256305">
    <property type="component" value="Unassembled WGS sequence"/>
</dbReference>
<feature type="region of interest" description="Disordered" evidence="1">
    <location>
        <begin position="33"/>
        <end position="75"/>
    </location>
</feature>
<comment type="caution">
    <text evidence="2">The sequence shown here is derived from an EMBL/GenBank/DDBJ whole genome shotgun (WGS) entry which is preliminary data.</text>
</comment>
<organism evidence="2 3">
    <name type="scientific">Halobacillus trueperi</name>
    <dbReference type="NCBI Taxonomy" id="156205"/>
    <lineage>
        <taxon>Bacteria</taxon>
        <taxon>Bacillati</taxon>
        <taxon>Bacillota</taxon>
        <taxon>Bacilli</taxon>
        <taxon>Bacillales</taxon>
        <taxon>Bacillaceae</taxon>
        <taxon>Halobacillus</taxon>
    </lineage>
</organism>